<reference evidence="2 4" key="2">
    <citation type="submission" date="2013-11" db="EMBL/GenBank/DDBJ databases">
        <title>The Genome Sequence of Phytophthora parasitica CJ05E6.</title>
        <authorList>
            <consortium name="The Broad Institute Genomics Platform"/>
            <person name="Russ C."/>
            <person name="Tyler B."/>
            <person name="Panabieres F."/>
            <person name="Shan W."/>
            <person name="Tripathy S."/>
            <person name="Grunwald N."/>
            <person name="Machado M."/>
            <person name="Johnson C.S."/>
            <person name="Arredondo F."/>
            <person name="Hong C."/>
            <person name="Coffey M."/>
            <person name="Young S.K."/>
            <person name="Zeng Q."/>
            <person name="Gargeya S."/>
            <person name="Fitzgerald M."/>
            <person name="Abouelleil A."/>
            <person name="Alvarado L."/>
            <person name="Chapman S.B."/>
            <person name="Gainer-Dewar J."/>
            <person name="Goldberg J."/>
            <person name="Griggs A."/>
            <person name="Gujja S."/>
            <person name="Hansen M."/>
            <person name="Howarth C."/>
            <person name="Imamovic A."/>
            <person name="Ireland A."/>
            <person name="Larimer J."/>
            <person name="McCowan C."/>
            <person name="Murphy C."/>
            <person name="Pearson M."/>
            <person name="Poon T.W."/>
            <person name="Priest M."/>
            <person name="Roberts A."/>
            <person name="Saif S."/>
            <person name="Shea T."/>
            <person name="Sykes S."/>
            <person name="Wortman J."/>
            <person name="Nusbaum C."/>
            <person name="Birren B."/>
        </authorList>
    </citation>
    <scope>NUCLEOTIDE SEQUENCE [LARGE SCALE GENOMIC DNA]</scope>
    <source>
        <strain evidence="2 4">CJ05E6</strain>
    </source>
</reference>
<dbReference type="Proteomes" id="UP000054532">
    <property type="component" value="Unassembled WGS sequence"/>
</dbReference>
<name>W2PAU9_PHYNI</name>
<organism evidence="3">
    <name type="scientific">Phytophthora nicotianae</name>
    <name type="common">Potato buckeye rot agent</name>
    <name type="synonym">Phytophthora parasitica</name>
    <dbReference type="NCBI Taxonomy" id="4792"/>
    <lineage>
        <taxon>Eukaryota</taxon>
        <taxon>Sar</taxon>
        <taxon>Stramenopiles</taxon>
        <taxon>Oomycota</taxon>
        <taxon>Peronosporomycetes</taxon>
        <taxon>Peronosporales</taxon>
        <taxon>Peronosporaceae</taxon>
        <taxon>Phytophthora</taxon>
    </lineage>
</organism>
<reference evidence="1" key="1">
    <citation type="submission" date="2013-11" db="EMBL/GenBank/DDBJ databases">
        <title>The Genome Sequence of Phytophthora parasitica CJ02B3.</title>
        <authorList>
            <consortium name="The Broad Institute Genomics Platform"/>
            <person name="Russ C."/>
            <person name="Tyler B."/>
            <person name="Panabieres F."/>
            <person name="Shan W."/>
            <person name="Tripathy S."/>
            <person name="Grunwald N."/>
            <person name="Machado M."/>
            <person name="Johnson C.S."/>
            <person name="Arredondo F."/>
            <person name="Hong C."/>
            <person name="Coffey M."/>
            <person name="Young S.K."/>
            <person name="Zeng Q."/>
            <person name="Gargeya S."/>
            <person name="Fitzgerald M."/>
            <person name="Abouelleil A."/>
            <person name="Alvarado L."/>
            <person name="Chapman S.B."/>
            <person name="Gainer-Dewar J."/>
            <person name="Goldberg J."/>
            <person name="Griggs A."/>
            <person name="Gujja S."/>
            <person name="Hansen M."/>
            <person name="Howarth C."/>
            <person name="Imamovic A."/>
            <person name="Ireland A."/>
            <person name="Larimer J."/>
            <person name="McCowan C."/>
            <person name="Murphy C."/>
            <person name="Pearson M."/>
            <person name="Poon T.W."/>
            <person name="Priest M."/>
            <person name="Roberts A."/>
            <person name="Saif S."/>
            <person name="Shea T."/>
            <person name="Sykes S."/>
            <person name="Wortman J."/>
            <person name="Nusbaum C."/>
            <person name="Birren B."/>
        </authorList>
    </citation>
    <scope>NUCLEOTIDE SEQUENCE [LARGE SCALE GENOMIC DNA]</scope>
    <source>
        <strain evidence="1">CJ02B3</strain>
    </source>
</reference>
<dbReference type="EMBL" id="KI683816">
    <property type="protein sequence ID" value="ETK97428.1"/>
    <property type="molecule type" value="Genomic_DNA"/>
</dbReference>
<dbReference type="Proteomes" id="UP000053864">
    <property type="component" value="Unassembled WGS sequence"/>
</dbReference>
<sequence length="53" mass="5962">MASGITVARVVIPEQRDVEVVRITCYFLHAVRVDGLLEMRVPFAVSNLPVHTR</sequence>
<reference evidence="3" key="3">
    <citation type="submission" date="2013-11" db="EMBL/GenBank/DDBJ databases">
        <title>The Genome Sequence of Phytophthora parasitica IAC_01/95.</title>
        <authorList>
            <consortium name="The Broad Institute Genomics Platform"/>
            <person name="Russ C."/>
            <person name="Tyler B."/>
            <person name="Panabieres F."/>
            <person name="Shan W."/>
            <person name="Tripathy S."/>
            <person name="Grunwald N."/>
            <person name="Machado M."/>
            <person name="Johnson C.S."/>
            <person name="Arredondo F."/>
            <person name="Hong C."/>
            <person name="Coffey M."/>
            <person name="Young S.K."/>
            <person name="Zeng Q."/>
            <person name="Gargeya S."/>
            <person name="Fitzgerald M."/>
            <person name="Abouelleil A."/>
            <person name="Alvarado L."/>
            <person name="Chapman S.B."/>
            <person name="Gainer-Dewar J."/>
            <person name="Goldberg J."/>
            <person name="Griggs A."/>
            <person name="Gujja S."/>
            <person name="Hansen M."/>
            <person name="Howarth C."/>
            <person name="Imamovic A."/>
            <person name="Ireland A."/>
            <person name="Larimer J."/>
            <person name="McCowan C."/>
            <person name="Murphy C."/>
            <person name="Pearson M."/>
            <person name="Poon T.W."/>
            <person name="Priest M."/>
            <person name="Roberts A."/>
            <person name="Saif S."/>
            <person name="Shea T."/>
            <person name="Sykes S."/>
            <person name="Wortman J."/>
            <person name="Nusbaum C."/>
            <person name="Birren B."/>
        </authorList>
    </citation>
    <scope>NUCLEOTIDE SEQUENCE [LARGE SCALE GENOMIC DNA]</scope>
    <source>
        <strain evidence="3">IAC_01/95</strain>
    </source>
</reference>
<dbReference type="Proteomes" id="UP000053236">
    <property type="component" value="Unassembled WGS sequence"/>
</dbReference>
<protein>
    <submittedName>
        <fullName evidence="3">Uncharacterized protein</fullName>
    </submittedName>
</protein>
<dbReference type="EMBL" id="KI690303">
    <property type="protein sequence ID" value="ETM57109.1"/>
    <property type="molecule type" value="Genomic_DNA"/>
</dbReference>
<evidence type="ECO:0000313" key="3">
    <source>
        <dbReference type="EMBL" id="ETM57109.1"/>
    </source>
</evidence>
<evidence type="ECO:0000313" key="2">
    <source>
        <dbReference type="EMBL" id="ETL50787.1"/>
    </source>
</evidence>
<evidence type="ECO:0000313" key="1">
    <source>
        <dbReference type="EMBL" id="ETK97428.1"/>
    </source>
</evidence>
<dbReference type="AlphaFoldDB" id="W2PAU9"/>
<gene>
    <name evidence="3" type="ORF">L914_00011</name>
    <name evidence="1" type="ORF">L915_00018</name>
    <name evidence="2" type="ORF">L916_00012</name>
</gene>
<dbReference type="EMBL" id="KI670274">
    <property type="protein sequence ID" value="ETL50787.1"/>
    <property type="molecule type" value="Genomic_DNA"/>
</dbReference>
<accession>W2PAU9</accession>
<evidence type="ECO:0000313" key="4">
    <source>
        <dbReference type="Proteomes" id="UP000053864"/>
    </source>
</evidence>
<proteinExistence type="predicted"/>